<organism evidence="2 3">
    <name type="scientific">Sphingomonas ginsenosidimutans</name>
    <dbReference type="NCBI Taxonomy" id="862134"/>
    <lineage>
        <taxon>Bacteria</taxon>
        <taxon>Pseudomonadati</taxon>
        <taxon>Pseudomonadota</taxon>
        <taxon>Alphaproteobacteria</taxon>
        <taxon>Sphingomonadales</taxon>
        <taxon>Sphingomonadaceae</taxon>
        <taxon>Sphingomonas</taxon>
    </lineage>
</organism>
<dbReference type="Proteomes" id="UP000218784">
    <property type="component" value="Unassembled WGS sequence"/>
</dbReference>
<protein>
    <submittedName>
        <fullName evidence="2">Enoyl-CoA hydratase</fullName>
    </submittedName>
</protein>
<evidence type="ECO:0000313" key="3">
    <source>
        <dbReference type="Proteomes" id="UP000218784"/>
    </source>
</evidence>
<dbReference type="InterPro" id="IPR001753">
    <property type="entry name" value="Enoyl-CoA_hydra/iso"/>
</dbReference>
<gene>
    <name evidence="2" type="ORF">COA17_11405</name>
</gene>
<comment type="similarity">
    <text evidence="1">Belongs to the enoyl-CoA hydratase/isomerase family.</text>
</comment>
<name>A0A2A4HWH7_9SPHN</name>
<reference evidence="2 3" key="1">
    <citation type="submission" date="2017-09" db="EMBL/GenBank/DDBJ databases">
        <title>Sphingomonas ginsenosidimutans KACC 14949, whole genome shotgun sequence.</title>
        <authorList>
            <person name="Feng G."/>
            <person name="Zhu H."/>
        </authorList>
    </citation>
    <scope>NUCLEOTIDE SEQUENCE [LARGE SCALE GENOMIC DNA]</scope>
    <source>
        <strain evidence="2 3">KACC 14949</strain>
    </source>
</reference>
<evidence type="ECO:0000313" key="2">
    <source>
        <dbReference type="EMBL" id="PCG08886.1"/>
    </source>
</evidence>
<dbReference type="Pfam" id="PF00378">
    <property type="entry name" value="ECH_1"/>
    <property type="match status" value="1"/>
</dbReference>
<sequence>MTRHIAVATADHVATVVIDRAPHNHVNARLVEALADTFEALDRDDDVRAIVLATEGKVFCGGADLTGEKPLADESGESETPALYTAAVRLFATKKPVVVAVQGAAVGAGLGLALVGDFRVAAPEARFSANFVTLGFHAGFGITHTLPRVVGQQHAAVMLLTGRRVKAEDALRYGLVDEIAPLAEVRAAAVRLAAEIAANAPLAVEATRATLRADLAQAVRRRTDHERAEQDRLMQTADFREGINAVGERRPGRFVRG</sequence>
<keyword evidence="3" id="KW-1185">Reference proteome</keyword>
<comment type="caution">
    <text evidence="2">The sequence shown here is derived from an EMBL/GenBank/DDBJ whole genome shotgun (WGS) entry which is preliminary data.</text>
</comment>
<evidence type="ECO:0000256" key="1">
    <source>
        <dbReference type="ARBA" id="ARBA00005254"/>
    </source>
</evidence>
<dbReference type="GO" id="GO:0003824">
    <property type="term" value="F:catalytic activity"/>
    <property type="evidence" value="ECO:0007669"/>
    <property type="project" value="UniProtKB-ARBA"/>
</dbReference>
<dbReference type="Gene3D" id="3.90.226.10">
    <property type="entry name" value="2-enoyl-CoA Hydratase, Chain A, domain 1"/>
    <property type="match status" value="1"/>
</dbReference>
<proteinExistence type="inferred from homology"/>
<dbReference type="SUPFAM" id="SSF52096">
    <property type="entry name" value="ClpP/crotonase"/>
    <property type="match status" value="1"/>
</dbReference>
<dbReference type="PANTHER" id="PTHR43802">
    <property type="entry name" value="ENOYL-COA HYDRATASE"/>
    <property type="match status" value="1"/>
</dbReference>
<accession>A0A2A4HWH7</accession>
<dbReference type="CDD" id="cd06558">
    <property type="entry name" value="crotonase-like"/>
    <property type="match status" value="1"/>
</dbReference>
<dbReference type="PANTHER" id="PTHR43802:SF1">
    <property type="entry name" value="IP11341P-RELATED"/>
    <property type="match status" value="1"/>
</dbReference>
<dbReference type="AlphaFoldDB" id="A0A2A4HWH7"/>
<dbReference type="EMBL" id="NWVD01000004">
    <property type="protein sequence ID" value="PCG08886.1"/>
    <property type="molecule type" value="Genomic_DNA"/>
</dbReference>
<dbReference type="InterPro" id="IPR029045">
    <property type="entry name" value="ClpP/crotonase-like_dom_sf"/>
</dbReference>